<organism evidence="1 2">
    <name type="scientific">Phaedon cochleariae</name>
    <name type="common">Mustard beetle</name>
    <dbReference type="NCBI Taxonomy" id="80249"/>
    <lineage>
        <taxon>Eukaryota</taxon>
        <taxon>Metazoa</taxon>
        <taxon>Ecdysozoa</taxon>
        <taxon>Arthropoda</taxon>
        <taxon>Hexapoda</taxon>
        <taxon>Insecta</taxon>
        <taxon>Pterygota</taxon>
        <taxon>Neoptera</taxon>
        <taxon>Endopterygota</taxon>
        <taxon>Coleoptera</taxon>
        <taxon>Polyphaga</taxon>
        <taxon>Cucujiformia</taxon>
        <taxon>Chrysomeloidea</taxon>
        <taxon>Chrysomelidae</taxon>
        <taxon>Chrysomelinae</taxon>
        <taxon>Chrysomelini</taxon>
        <taxon>Phaedon</taxon>
    </lineage>
</organism>
<evidence type="ECO:0000313" key="2">
    <source>
        <dbReference type="Proteomes" id="UP001153737"/>
    </source>
</evidence>
<dbReference type="OrthoDB" id="414982at2759"/>
<reference evidence="1" key="1">
    <citation type="submission" date="2022-01" db="EMBL/GenBank/DDBJ databases">
        <authorList>
            <person name="King R."/>
        </authorList>
    </citation>
    <scope>NUCLEOTIDE SEQUENCE</scope>
</reference>
<dbReference type="EMBL" id="OU896714">
    <property type="protein sequence ID" value="CAG9824524.1"/>
    <property type="molecule type" value="Genomic_DNA"/>
</dbReference>
<dbReference type="AlphaFoldDB" id="A0A9N9X7Q6"/>
<reference evidence="1" key="2">
    <citation type="submission" date="2022-10" db="EMBL/GenBank/DDBJ databases">
        <authorList>
            <consortium name="ENA_rothamsted_submissions"/>
            <consortium name="culmorum"/>
            <person name="King R."/>
        </authorList>
    </citation>
    <scope>NUCLEOTIDE SEQUENCE</scope>
</reference>
<dbReference type="Proteomes" id="UP001153737">
    <property type="component" value="Chromosome 8"/>
</dbReference>
<dbReference type="PANTHER" id="PTHR31511">
    <property type="entry name" value="PROTEIN CBG23764"/>
    <property type="match status" value="1"/>
</dbReference>
<sequence length="157" mass="18518">MSQFSNITEDQLQLLTKKGVMPYDYIDSFQRFNETQLPPIDAFFNKLNEKPCPRRHYLKANVVWNEFNCQDLGQYVDIYMKTDIMLLTDVFEKFRTSCLRTYNLDPAHYYTLPGFTWDAMLYKTGQELKLLANVDMFLFVERGIRGGFSQICSKTKS</sequence>
<evidence type="ECO:0008006" key="3">
    <source>
        <dbReference type="Google" id="ProtNLM"/>
    </source>
</evidence>
<proteinExistence type="predicted"/>
<accession>A0A9N9X7Q6</accession>
<evidence type="ECO:0000313" key="1">
    <source>
        <dbReference type="EMBL" id="CAG9824524.1"/>
    </source>
</evidence>
<dbReference type="PANTHER" id="PTHR31511:SF12">
    <property type="entry name" value="RHO TERMINATION FACTOR N-TERMINAL DOMAIN-CONTAINING PROTEIN"/>
    <property type="match status" value="1"/>
</dbReference>
<keyword evidence="2" id="KW-1185">Reference proteome</keyword>
<name>A0A9N9X7Q6_PHACE</name>
<protein>
    <recommendedName>
        <fullName evidence="3">DNA-directed DNA polymerase</fullName>
    </recommendedName>
</protein>
<gene>
    <name evidence="1" type="ORF">PHAECO_LOCUS11561</name>
</gene>